<evidence type="ECO:0000256" key="1">
    <source>
        <dbReference type="SAM" id="Phobius"/>
    </source>
</evidence>
<keyword evidence="1" id="KW-0812">Transmembrane</keyword>
<feature type="transmembrane region" description="Helical" evidence="1">
    <location>
        <begin position="124"/>
        <end position="141"/>
    </location>
</feature>
<sequence length="220" mass="23642">MIELLLAPHILAGFVALGAAGVAVAAAKGSPLHRRSGNVYVLAMLVVTITTLGLVMLRPNAFLLGIGIFSFYFVFTGWRSAKQRDGRARAIDVSAAFLMAVTALAMAGWGLAGLLDSVGKDRSIILLVFAAIGLSMAISDLRDWRKGPITGKARIARHLTRMLGGSIATITAAVVVNLTFLPQLVGWLGPTALITPLIVWWNVRLLRPHRAPDRKQRMRA</sequence>
<gene>
    <name evidence="2" type="ORF">ACFOW6_05370</name>
</gene>
<feature type="transmembrane region" description="Helical" evidence="1">
    <location>
        <begin position="187"/>
        <end position="206"/>
    </location>
</feature>
<accession>A0ABV8UJK0</accession>
<feature type="transmembrane region" description="Helical" evidence="1">
    <location>
        <begin position="61"/>
        <end position="78"/>
    </location>
</feature>
<keyword evidence="1" id="KW-0472">Membrane</keyword>
<feature type="transmembrane region" description="Helical" evidence="1">
    <location>
        <begin position="6"/>
        <end position="27"/>
    </location>
</feature>
<name>A0ABV8UJK0_9PROT</name>
<dbReference type="RefSeq" id="WP_382421309.1">
    <property type="nucleotide sequence ID" value="NZ_JBHSCW010000003.1"/>
</dbReference>
<keyword evidence="1" id="KW-1133">Transmembrane helix</keyword>
<dbReference type="EMBL" id="JBHSCW010000003">
    <property type="protein sequence ID" value="MFC4350967.1"/>
    <property type="molecule type" value="Genomic_DNA"/>
</dbReference>
<comment type="caution">
    <text evidence="2">The sequence shown here is derived from an EMBL/GenBank/DDBJ whole genome shotgun (WGS) entry which is preliminary data.</text>
</comment>
<feature type="transmembrane region" description="Helical" evidence="1">
    <location>
        <begin position="162"/>
        <end position="181"/>
    </location>
</feature>
<evidence type="ECO:0008006" key="4">
    <source>
        <dbReference type="Google" id="ProtNLM"/>
    </source>
</evidence>
<feature type="transmembrane region" description="Helical" evidence="1">
    <location>
        <begin position="90"/>
        <end position="112"/>
    </location>
</feature>
<evidence type="ECO:0000313" key="3">
    <source>
        <dbReference type="Proteomes" id="UP001595799"/>
    </source>
</evidence>
<proteinExistence type="predicted"/>
<organism evidence="2 3">
    <name type="scientific">Fodinicurvata halophila</name>
    <dbReference type="NCBI Taxonomy" id="1419723"/>
    <lineage>
        <taxon>Bacteria</taxon>
        <taxon>Pseudomonadati</taxon>
        <taxon>Pseudomonadota</taxon>
        <taxon>Alphaproteobacteria</taxon>
        <taxon>Rhodospirillales</taxon>
        <taxon>Rhodovibrionaceae</taxon>
        <taxon>Fodinicurvata</taxon>
    </lineage>
</organism>
<reference evidence="3" key="1">
    <citation type="journal article" date="2019" name="Int. J. Syst. Evol. Microbiol.">
        <title>The Global Catalogue of Microorganisms (GCM) 10K type strain sequencing project: providing services to taxonomists for standard genome sequencing and annotation.</title>
        <authorList>
            <consortium name="The Broad Institute Genomics Platform"/>
            <consortium name="The Broad Institute Genome Sequencing Center for Infectious Disease"/>
            <person name="Wu L."/>
            <person name="Ma J."/>
        </authorList>
    </citation>
    <scope>NUCLEOTIDE SEQUENCE [LARGE SCALE GENOMIC DNA]</scope>
    <source>
        <strain evidence="3">CECT 8472</strain>
    </source>
</reference>
<keyword evidence="3" id="KW-1185">Reference proteome</keyword>
<dbReference type="Proteomes" id="UP001595799">
    <property type="component" value="Unassembled WGS sequence"/>
</dbReference>
<feature type="transmembrane region" description="Helical" evidence="1">
    <location>
        <begin position="39"/>
        <end position="55"/>
    </location>
</feature>
<evidence type="ECO:0000313" key="2">
    <source>
        <dbReference type="EMBL" id="MFC4350967.1"/>
    </source>
</evidence>
<protein>
    <recommendedName>
        <fullName evidence="4">DUF2306 domain-containing protein</fullName>
    </recommendedName>
</protein>